<evidence type="ECO:0000313" key="4">
    <source>
        <dbReference type="Proteomes" id="UP001291623"/>
    </source>
</evidence>
<organism evidence="3 4">
    <name type="scientific">Anisodus tanguticus</name>
    <dbReference type="NCBI Taxonomy" id="243964"/>
    <lineage>
        <taxon>Eukaryota</taxon>
        <taxon>Viridiplantae</taxon>
        <taxon>Streptophyta</taxon>
        <taxon>Embryophyta</taxon>
        <taxon>Tracheophyta</taxon>
        <taxon>Spermatophyta</taxon>
        <taxon>Magnoliopsida</taxon>
        <taxon>eudicotyledons</taxon>
        <taxon>Gunneridae</taxon>
        <taxon>Pentapetalae</taxon>
        <taxon>asterids</taxon>
        <taxon>lamiids</taxon>
        <taxon>Solanales</taxon>
        <taxon>Solanaceae</taxon>
        <taxon>Solanoideae</taxon>
        <taxon>Hyoscyameae</taxon>
        <taxon>Anisodus</taxon>
    </lineage>
</organism>
<dbReference type="InterPro" id="IPR046960">
    <property type="entry name" value="PPR_At4g14850-like_plant"/>
</dbReference>
<dbReference type="NCBIfam" id="TIGR00756">
    <property type="entry name" value="PPR"/>
    <property type="match status" value="2"/>
</dbReference>
<dbReference type="GO" id="GO:0009451">
    <property type="term" value="P:RNA modification"/>
    <property type="evidence" value="ECO:0007669"/>
    <property type="project" value="InterPro"/>
</dbReference>
<evidence type="ECO:0008006" key="5">
    <source>
        <dbReference type="Google" id="ProtNLM"/>
    </source>
</evidence>
<dbReference type="Proteomes" id="UP001291623">
    <property type="component" value="Unassembled WGS sequence"/>
</dbReference>
<evidence type="ECO:0000256" key="2">
    <source>
        <dbReference type="PROSITE-ProRule" id="PRU00708"/>
    </source>
</evidence>
<name>A0AAE1S2B4_9SOLA</name>
<keyword evidence="4" id="KW-1185">Reference proteome</keyword>
<dbReference type="InterPro" id="IPR011990">
    <property type="entry name" value="TPR-like_helical_dom_sf"/>
</dbReference>
<dbReference type="PANTHER" id="PTHR47926">
    <property type="entry name" value="PENTATRICOPEPTIDE REPEAT-CONTAINING PROTEIN"/>
    <property type="match status" value="1"/>
</dbReference>
<dbReference type="GO" id="GO:0003723">
    <property type="term" value="F:RNA binding"/>
    <property type="evidence" value="ECO:0007669"/>
    <property type="project" value="InterPro"/>
</dbReference>
<dbReference type="InterPro" id="IPR046849">
    <property type="entry name" value="E2_motif"/>
</dbReference>
<evidence type="ECO:0000313" key="3">
    <source>
        <dbReference type="EMBL" id="KAK4362180.1"/>
    </source>
</evidence>
<accession>A0AAE1S2B4</accession>
<feature type="repeat" description="PPR" evidence="2">
    <location>
        <begin position="75"/>
        <end position="109"/>
    </location>
</feature>
<dbReference type="EMBL" id="JAVYJV010000009">
    <property type="protein sequence ID" value="KAK4362180.1"/>
    <property type="molecule type" value="Genomic_DNA"/>
</dbReference>
<dbReference type="InterPro" id="IPR046848">
    <property type="entry name" value="E_motif"/>
</dbReference>
<dbReference type="Pfam" id="PF12854">
    <property type="entry name" value="PPR_1"/>
    <property type="match status" value="1"/>
</dbReference>
<evidence type="ECO:0000256" key="1">
    <source>
        <dbReference type="ARBA" id="ARBA00022737"/>
    </source>
</evidence>
<sequence>MACRDNFTWTSMIIGLATNGHEREALDMFFEMLRASETPDDVTYIVLSACTHMGMIYEGKRFFASMNSPHGSQPNVVHYGCMVDLLGRAGRLEEAYEVIKNMPVKPISIVWGALLGACRIHKDVQMAEIATQQLLQLEPGNGAVYVLSCNIYAACKKWENLRETRRIMTDCGIKKTPGCSLIEMHGIVHEFVAGDQSHPQCKSIYSKLAELIEELKFAAMFLILQTFLLT</sequence>
<reference evidence="3" key="1">
    <citation type="submission" date="2023-12" db="EMBL/GenBank/DDBJ databases">
        <title>Genome assembly of Anisodus tanguticus.</title>
        <authorList>
            <person name="Wang Y.-J."/>
        </authorList>
    </citation>
    <scope>NUCLEOTIDE SEQUENCE</scope>
    <source>
        <strain evidence="3">KB-2021</strain>
        <tissue evidence="3">Leaf</tissue>
    </source>
</reference>
<gene>
    <name evidence="3" type="ORF">RND71_017421</name>
</gene>
<dbReference type="Gene3D" id="1.25.40.10">
    <property type="entry name" value="Tetratricopeptide repeat domain"/>
    <property type="match status" value="1"/>
</dbReference>
<dbReference type="InterPro" id="IPR002885">
    <property type="entry name" value="PPR_rpt"/>
</dbReference>
<proteinExistence type="predicted"/>
<dbReference type="Pfam" id="PF13041">
    <property type="entry name" value="PPR_2"/>
    <property type="match status" value="1"/>
</dbReference>
<dbReference type="Pfam" id="PF20431">
    <property type="entry name" value="E_motif"/>
    <property type="match status" value="1"/>
</dbReference>
<dbReference type="AlphaFoldDB" id="A0AAE1S2B4"/>
<feature type="repeat" description="PPR" evidence="2">
    <location>
        <begin position="5"/>
        <end position="39"/>
    </location>
</feature>
<dbReference type="PROSITE" id="PS51375">
    <property type="entry name" value="PPR"/>
    <property type="match status" value="2"/>
</dbReference>
<dbReference type="Pfam" id="PF20430">
    <property type="entry name" value="Eplus_motif"/>
    <property type="match status" value="1"/>
</dbReference>
<protein>
    <recommendedName>
        <fullName evidence="5">Pentatricopeptide repeat-containing protein</fullName>
    </recommendedName>
</protein>
<comment type="caution">
    <text evidence="3">The sequence shown here is derived from an EMBL/GenBank/DDBJ whole genome shotgun (WGS) entry which is preliminary data.</text>
</comment>
<dbReference type="FunFam" id="1.25.40.10:FF:000184">
    <property type="entry name" value="Pentatricopeptide repeat-containing protein, chloroplastic"/>
    <property type="match status" value="1"/>
</dbReference>
<keyword evidence="1" id="KW-0677">Repeat</keyword>